<evidence type="ECO:0000313" key="9">
    <source>
        <dbReference type="EMBL" id="CAB5027927.1"/>
    </source>
</evidence>
<reference evidence="6" key="1">
    <citation type="submission" date="2020-05" db="EMBL/GenBank/DDBJ databases">
        <authorList>
            <person name="Chiriac C."/>
            <person name="Salcher M."/>
            <person name="Ghai R."/>
            <person name="Kavagutti S V."/>
        </authorList>
    </citation>
    <scope>NUCLEOTIDE SEQUENCE</scope>
</reference>
<dbReference type="EMBL" id="CAEZXC010000018">
    <property type="protein sequence ID" value="CAB4671788.1"/>
    <property type="molecule type" value="Genomic_DNA"/>
</dbReference>
<proteinExistence type="predicted"/>
<evidence type="ECO:0000313" key="6">
    <source>
        <dbReference type="EMBL" id="CAB4844282.1"/>
    </source>
</evidence>
<gene>
    <name evidence="2" type="ORF">UFOPK1824_00495</name>
    <name evidence="3" type="ORF">UFOPK2340_00473</name>
    <name evidence="4" type="ORF">UFOPK2772_00986</name>
    <name evidence="5" type="ORF">UFOPK3027_01291</name>
    <name evidence="6" type="ORF">UFOPK3256_01260</name>
    <name evidence="7" type="ORF">UFOPK3827_01298</name>
    <name evidence="8" type="ORF">UFOPK3982_01341</name>
    <name evidence="9" type="ORF">UFOPK4120_01312</name>
    <name evidence="10" type="ORF">UFOPK4404_01417</name>
</gene>
<evidence type="ECO:0000313" key="2">
    <source>
        <dbReference type="EMBL" id="CAB4598133.1"/>
    </source>
</evidence>
<sequence>MIKSKKLALALALGLAITVTPATAATKSPTPTPKASTAKKVTPTPKASPTKKAPAKKKAPVKKKKKNVKLSPSPSPKWPPAGFKTDPLGETKMYLKVPNTKELIGILSAKTALASQIKDCTKFTCGAVIVASETGCRWWKVTGDVVGATSAEDRTLKTFGTVSVSVTRSAAKQLITILMVTPEAIGSGQIVTNINADCNQSEPSGPIPNTEYQKTEG</sequence>
<dbReference type="AlphaFoldDB" id="A0A6J7BFU4"/>
<organism evidence="6">
    <name type="scientific">freshwater metagenome</name>
    <dbReference type="NCBI Taxonomy" id="449393"/>
    <lineage>
        <taxon>unclassified sequences</taxon>
        <taxon>metagenomes</taxon>
        <taxon>ecological metagenomes</taxon>
    </lineage>
</organism>
<feature type="compositionally biased region" description="Low complexity" evidence="1">
    <location>
        <begin position="22"/>
        <end position="52"/>
    </location>
</feature>
<evidence type="ECO:0000313" key="7">
    <source>
        <dbReference type="EMBL" id="CAB4961837.1"/>
    </source>
</evidence>
<dbReference type="EMBL" id="CAFBPO010000020">
    <property type="protein sequence ID" value="CAB5027927.1"/>
    <property type="molecule type" value="Genomic_DNA"/>
</dbReference>
<dbReference type="EMBL" id="CAFAZW010000023">
    <property type="protein sequence ID" value="CAB4844282.1"/>
    <property type="molecule type" value="Genomic_DNA"/>
</dbReference>
<evidence type="ECO:0000313" key="8">
    <source>
        <dbReference type="EMBL" id="CAB4993699.1"/>
    </source>
</evidence>
<name>A0A6J7BFU4_9ZZZZ</name>
<dbReference type="EMBL" id="CAFAAN010000013">
    <property type="protein sequence ID" value="CAB4810527.1"/>
    <property type="molecule type" value="Genomic_DNA"/>
</dbReference>
<feature type="region of interest" description="Disordered" evidence="1">
    <location>
        <begin position="22"/>
        <end position="83"/>
    </location>
</feature>
<feature type="region of interest" description="Disordered" evidence="1">
    <location>
        <begin position="197"/>
        <end position="217"/>
    </location>
</feature>
<accession>A0A6J7BFU4</accession>
<dbReference type="EMBL" id="CAEZUM010000023">
    <property type="protein sequence ID" value="CAB4598133.1"/>
    <property type="molecule type" value="Genomic_DNA"/>
</dbReference>
<dbReference type="EMBL" id="CAFBOO010000015">
    <property type="protein sequence ID" value="CAB4993699.1"/>
    <property type="molecule type" value="Genomic_DNA"/>
</dbReference>
<dbReference type="EMBL" id="CAFBQY010000020">
    <property type="protein sequence ID" value="CAB5076174.1"/>
    <property type="molecule type" value="Genomic_DNA"/>
</dbReference>
<evidence type="ECO:0000256" key="1">
    <source>
        <dbReference type="SAM" id="MobiDB-lite"/>
    </source>
</evidence>
<evidence type="ECO:0000313" key="10">
    <source>
        <dbReference type="EMBL" id="CAB5076174.1"/>
    </source>
</evidence>
<dbReference type="EMBL" id="CAEZYT010000065">
    <property type="protein sequence ID" value="CAB4740664.1"/>
    <property type="molecule type" value="Genomic_DNA"/>
</dbReference>
<protein>
    <submittedName>
        <fullName evidence="6">Unannotated protein</fullName>
    </submittedName>
</protein>
<evidence type="ECO:0000313" key="3">
    <source>
        <dbReference type="EMBL" id="CAB4671788.1"/>
    </source>
</evidence>
<evidence type="ECO:0000313" key="5">
    <source>
        <dbReference type="EMBL" id="CAB4810527.1"/>
    </source>
</evidence>
<evidence type="ECO:0000313" key="4">
    <source>
        <dbReference type="EMBL" id="CAB4740664.1"/>
    </source>
</evidence>
<dbReference type="EMBL" id="CAFBNM010000017">
    <property type="protein sequence ID" value="CAB4961837.1"/>
    <property type="molecule type" value="Genomic_DNA"/>
</dbReference>
<feature type="compositionally biased region" description="Basic residues" evidence="1">
    <location>
        <begin position="53"/>
        <end position="68"/>
    </location>
</feature>